<dbReference type="Proteomes" id="UP000011593">
    <property type="component" value="Unassembled WGS sequence"/>
</dbReference>
<comment type="caution">
    <text evidence="1">The sequence shown here is derived from an EMBL/GenBank/DDBJ whole genome shotgun (WGS) entry which is preliminary data.</text>
</comment>
<name>L9Z3Z4_NATP1</name>
<keyword evidence="2" id="KW-1185">Reference proteome</keyword>
<accession>L9Z3Z4</accession>
<gene>
    <name evidence="1" type="ORF">C488_01904</name>
</gene>
<proteinExistence type="predicted"/>
<dbReference type="EMBL" id="AOIE01000006">
    <property type="protein sequence ID" value="ELY81235.1"/>
    <property type="molecule type" value="Genomic_DNA"/>
</dbReference>
<sequence length="192" mass="21677">MAAGSTGRLVKIADDRQPQTDAVPSLTVNVFWLDEDPRLAARYHCDQHVNKLLLEAAQVLCTAARENGYEAEFLYGSTHVDHPVTRWATESRANWLRLRDHAEALNAEFVERYDKDEAHASWSVIERIAVDAIAFPSDEPTPRPQAMPEEYKRPGDPVAACRAYYAGEKADWAEWAYTEKPPWLAAHLSDAE</sequence>
<dbReference type="AlphaFoldDB" id="L9Z3Z4"/>
<reference evidence="1 2" key="1">
    <citation type="journal article" date="2014" name="PLoS Genet.">
        <title>Phylogenetically driven sequencing of extremely halophilic archaea reveals strategies for static and dynamic osmo-response.</title>
        <authorList>
            <person name="Becker E.A."/>
            <person name="Seitzer P.M."/>
            <person name="Tritt A."/>
            <person name="Larsen D."/>
            <person name="Krusor M."/>
            <person name="Yao A.I."/>
            <person name="Wu D."/>
            <person name="Madern D."/>
            <person name="Eisen J.A."/>
            <person name="Darling A.E."/>
            <person name="Facciotti M.T."/>
        </authorList>
    </citation>
    <scope>NUCLEOTIDE SEQUENCE [LARGE SCALE GENOMIC DNA]</scope>
    <source>
        <strain evidence="1 2">DSM 15624</strain>
    </source>
</reference>
<evidence type="ECO:0000313" key="2">
    <source>
        <dbReference type="Proteomes" id="UP000011593"/>
    </source>
</evidence>
<protein>
    <submittedName>
        <fullName evidence="1">Uncharacterized protein</fullName>
    </submittedName>
</protein>
<evidence type="ECO:0000313" key="1">
    <source>
        <dbReference type="EMBL" id="ELY81235.1"/>
    </source>
</evidence>
<organism evidence="1 2">
    <name type="scientific">Natrinema pellirubrum (strain DSM 15624 / CIP 106293 / JCM 10476 / NCIMB 786 / 157)</name>
    <dbReference type="NCBI Taxonomy" id="797303"/>
    <lineage>
        <taxon>Archaea</taxon>
        <taxon>Methanobacteriati</taxon>
        <taxon>Methanobacteriota</taxon>
        <taxon>Stenosarchaea group</taxon>
        <taxon>Halobacteria</taxon>
        <taxon>Halobacteriales</taxon>
        <taxon>Natrialbaceae</taxon>
        <taxon>Natrinema</taxon>
    </lineage>
</organism>
<dbReference type="PATRIC" id="fig|797303.5.peg.395"/>